<proteinExistence type="predicted"/>
<evidence type="ECO:0000259" key="1">
    <source>
        <dbReference type="Pfam" id="PF25014"/>
    </source>
</evidence>
<dbReference type="AlphaFoldDB" id="A0ABD1LRE6"/>
<evidence type="ECO:0000313" key="2">
    <source>
        <dbReference type="EMBL" id="KAL2326046.1"/>
    </source>
</evidence>
<accession>A0ABD1LRE6</accession>
<dbReference type="PANTHER" id="PTHR31631">
    <property type="entry name" value="PROTEIN NETWORKED 2D"/>
    <property type="match status" value="1"/>
</dbReference>
<dbReference type="InterPro" id="IPR056888">
    <property type="entry name" value="NET2A-D/KIP1-like_dom"/>
</dbReference>
<gene>
    <name evidence="2" type="ORF">Fmac_025104</name>
</gene>
<comment type="caution">
    <text evidence="2">The sequence shown here is derived from an EMBL/GenBank/DDBJ whole genome shotgun (WGS) entry which is preliminary data.</text>
</comment>
<feature type="domain" description="NET2A-D/KIP1-like alpha-helical" evidence="1">
    <location>
        <begin position="54"/>
        <end position="91"/>
    </location>
</feature>
<keyword evidence="3" id="KW-1185">Reference proteome</keyword>
<reference evidence="2 3" key="1">
    <citation type="submission" date="2024-08" db="EMBL/GenBank/DDBJ databases">
        <title>Insights into the chromosomal genome structure of Flemingia macrophylla.</title>
        <authorList>
            <person name="Ding Y."/>
            <person name="Zhao Y."/>
            <person name="Bi W."/>
            <person name="Wu M."/>
            <person name="Zhao G."/>
            <person name="Gong Y."/>
            <person name="Li W."/>
            <person name="Zhang P."/>
        </authorList>
    </citation>
    <scope>NUCLEOTIDE SEQUENCE [LARGE SCALE GENOMIC DNA]</scope>
    <source>
        <strain evidence="2">DYQJB</strain>
        <tissue evidence="2">Leaf</tissue>
    </source>
</reference>
<organism evidence="2 3">
    <name type="scientific">Flemingia macrophylla</name>
    <dbReference type="NCBI Taxonomy" id="520843"/>
    <lineage>
        <taxon>Eukaryota</taxon>
        <taxon>Viridiplantae</taxon>
        <taxon>Streptophyta</taxon>
        <taxon>Embryophyta</taxon>
        <taxon>Tracheophyta</taxon>
        <taxon>Spermatophyta</taxon>
        <taxon>Magnoliopsida</taxon>
        <taxon>eudicotyledons</taxon>
        <taxon>Gunneridae</taxon>
        <taxon>Pentapetalae</taxon>
        <taxon>rosids</taxon>
        <taxon>fabids</taxon>
        <taxon>Fabales</taxon>
        <taxon>Fabaceae</taxon>
        <taxon>Papilionoideae</taxon>
        <taxon>50 kb inversion clade</taxon>
        <taxon>NPAAA clade</taxon>
        <taxon>indigoferoid/millettioid clade</taxon>
        <taxon>Phaseoleae</taxon>
        <taxon>Flemingia</taxon>
    </lineage>
</organism>
<name>A0ABD1LRE6_9FABA</name>
<dbReference type="EMBL" id="JBGMDY010000008">
    <property type="protein sequence ID" value="KAL2326046.1"/>
    <property type="molecule type" value="Genomic_DNA"/>
</dbReference>
<evidence type="ECO:0000313" key="3">
    <source>
        <dbReference type="Proteomes" id="UP001603857"/>
    </source>
</evidence>
<protein>
    <recommendedName>
        <fullName evidence="1">NET2A-D/KIP1-like alpha-helical domain-containing protein</fullName>
    </recommendedName>
</protein>
<dbReference type="Pfam" id="PF25014">
    <property type="entry name" value="NET2A"/>
    <property type="match status" value="1"/>
</dbReference>
<dbReference type="PANTHER" id="PTHR31631:SF15">
    <property type="entry name" value="KINASE INTERACTING (KIP1-LIKE) FAMILY PROTEIN"/>
    <property type="match status" value="1"/>
</dbReference>
<dbReference type="Proteomes" id="UP001603857">
    <property type="component" value="Unassembled WGS sequence"/>
</dbReference>
<sequence>MSLAFVDKGVHLAVRAALVTHEPCGLLTLLSLLQNWYWEVDEQIKELQGRVSTLQHEIVEGVVIKDDDARHLMAETALKSCQEALIELHEK</sequence>